<comment type="caution">
    <text evidence="1">The sequence shown here is derived from an EMBL/GenBank/DDBJ whole genome shotgun (WGS) entry which is preliminary data.</text>
</comment>
<dbReference type="EMBL" id="JMQA01000023">
    <property type="protein sequence ID" value="KFN09248.1"/>
    <property type="molecule type" value="Genomic_DNA"/>
</dbReference>
<accession>A0A090ZFP3</accession>
<dbReference type="STRING" id="44252.DJ90_6051"/>
<proteinExistence type="predicted"/>
<name>A0A090ZFP3_PAEMA</name>
<reference evidence="1 2" key="1">
    <citation type="submission" date="2014-04" db="EMBL/GenBank/DDBJ databases">
        <authorList>
            <person name="Bishop-Lilly K.A."/>
            <person name="Broomall S.M."/>
            <person name="Chain P.S."/>
            <person name="Chertkov O."/>
            <person name="Coyne S.R."/>
            <person name="Daligault H.E."/>
            <person name="Davenport K.W."/>
            <person name="Erkkila T."/>
            <person name="Frey K.G."/>
            <person name="Gibbons H.S."/>
            <person name="Gu W."/>
            <person name="Jaissle J."/>
            <person name="Johnson S.L."/>
            <person name="Koroleva G.I."/>
            <person name="Ladner J.T."/>
            <person name="Lo C.-C."/>
            <person name="Minogue T.D."/>
            <person name="Munk C."/>
            <person name="Palacios G.F."/>
            <person name="Redden C.L."/>
            <person name="Rosenzweig C.N."/>
            <person name="Scholz M.B."/>
            <person name="Teshima H."/>
            <person name="Xu Y."/>
        </authorList>
    </citation>
    <scope>NUCLEOTIDE SEQUENCE [LARGE SCALE GENOMIC DNA]</scope>
    <source>
        <strain evidence="1 2">8244</strain>
    </source>
</reference>
<protein>
    <submittedName>
        <fullName evidence="1">Uncharacterized protein</fullName>
    </submittedName>
</protein>
<evidence type="ECO:0000313" key="1">
    <source>
        <dbReference type="EMBL" id="KFN09248.1"/>
    </source>
</evidence>
<gene>
    <name evidence="1" type="ORF">DJ90_6051</name>
</gene>
<dbReference type="AlphaFoldDB" id="A0A090ZFP3"/>
<dbReference type="HOGENOM" id="CLU_1873365_0_0_9"/>
<dbReference type="Proteomes" id="UP000029278">
    <property type="component" value="Unassembled WGS sequence"/>
</dbReference>
<keyword evidence="2" id="KW-1185">Reference proteome</keyword>
<sequence length="136" mass="15307">MADAGSAEASYASRIVAGCSDMLNAVRALPDSGLAEVCASVHRVNAVFQLAADLDYALIGLHRRLMALKRVLDRLRRSALALRQLFKLHRIMLLLLQHLLIHHRSLARLLLQLAHRLLDFAKLLTYITVHKMRILL</sequence>
<organism evidence="1 2">
    <name type="scientific">Paenibacillus macerans</name>
    <name type="common">Bacillus macerans</name>
    <dbReference type="NCBI Taxonomy" id="44252"/>
    <lineage>
        <taxon>Bacteria</taxon>
        <taxon>Bacillati</taxon>
        <taxon>Bacillota</taxon>
        <taxon>Bacilli</taxon>
        <taxon>Bacillales</taxon>
        <taxon>Paenibacillaceae</taxon>
        <taxon>Paenibacillus</taxon>
    </lineage>
</organism>
<evidence type="ECO:0000313" key="2">
    <source>
        <dbReference type="Proteomes" id="UP000029278"/>
    </source>
</evidence>